<dbReference type="InterPro" id="IPR044751">
    <property type="entry name" value="Ion_transp-like_CBS"/>
</dbReference>
<dbReference type="Pfam" id="PF01595">
    <property type="entry name" value="CNNM"/>
    <property type="match status" value="1"/>
</dbReference>
<evidence type="ECO:0000256" key="1">
    <source>
        <dbReference type="ARBA" id="ARBA00004141"/>
    </source>
</evidence>
<dbReference type="EMBL" id="JAYGIE010000076">
    <property type="protein sequence ID" value="MEA5478583.1"/>
    <property type="molecule type" value="Genomic_DNA"/>
</dbReference>
<dbReference type="Pfam" id="PF03471">
    <property type="entry name" value="CorC_HlyC"/>
    <property type="match status" value="1"/>
</dbReference>
<evidence type="ECO:0000256" key="6">
    <source>
        <dbReference type="ARBA" id="ARBA00023122"/>
    </source>
</evidence>
<dbReference type="InterPro" id="IPR016169">
    <property type="entry name" value="FAD-bd_PCMH_sub2"/>
</dbReference>
<feature type="domain" description="CNNM transmembrane" evidence="12">
    <location>
        <begin position="1"/>
        <end position="201"/>
    </location>
</feature>
<feature type="transmembrane region" description="Helical" evidence="10">
    <location>
        <begin position="66"/>
        <end position="91"/>
    </location>
</feature>
<dbReference type="SUPFAM" id="SSF54631">
    <property type="entry name" value="CBS-domain pair"/>
    <property type="match status" value="1"/>
</dbReference>
<dbReference type="PANTHER" id="PTHR22777">
    <property type="entry name" value="HEMOLYSIN-RELATED"/>
    <property type="match status" value="1"/>
</dbReference>
<gene>
    <name evidence="13" type="ORF">VB774_13220</name>
</gene>
<keyword evidence="7 9" id="KW-0472">Membrane</keyword>
<dbReference type="InterPro" id="IPR005170">
    <property type="entry name" value="Transptr-assoc_dom"/>
</dbReference>
<keyword evidence="5 9" id="KW-1133">Transmembrane helix</keyword>
<dbReference type="PROSITE" id="PS51371">
    <property type="entry name" value="CBS"/>
    <property type="match status" value="1"/>
</dbReference>
<evidence type="ECO:0000256" key="9">
    <source>
        <dbReference type="PROSITE-ProRule" id="PRU01193"/>
    </source>
</evidence>
<dbReference type="PROSITE" id="PS51846">
    <property type="entry name" value="CNNM"/>
    <property type="match status" value="1"/>
</dbReference>
<organism evidence="13 14">
    <name type="scientific">Pseudanabaena galeata UHCC 0370</name>
    <dbReference type="NCBI Taxonomy" id="3110310"/>
    <lineage>
        <taxon>Bacteria</taxon>
        <taxon>Bacillati</taxon>
        <taxon>Cyanobacteriota</taxon>
        <taxon>Cyanophyceae</taxon>
        <taxon>Pseudanabaenales</taxon>
        <taxon>Pseudanabaenaceae</taxon>
        <taxon>Pseudanabaena</taxon>
    </lineage>
</organism>
<comment type="subcellular location">
    <subcellularLocation>
        <location evidence="1">Membrane</location>
        <topology evidence="1">Multi-pass membrane protein</topology>
    </subcellularLocation>
</comment>
<evidence type="ECO:0000256" key="3">
    <source>
        <dbReference type="ARBA" id="ARBA00022692"/>
    </source>
</evidence>
<keyword evidence="3 9" id="KW-0812">Transmembrane</keyword>
<keyword evidence="4" id="KW-0677">Repeat</keyword>
<dbReference type="SUPFAM" id="SSF56176">
    <property type="entry name" value="FAD-binding/transporter-associated domain-like"/>
    <property type="match status" value="1"/>
</dbReference>
<dbReference type="PANTHER" id="PTHR22777:SF17">
    <property type="entry name" value="UPF0053 PROTEIN SLL0260"/>
    <property type="match status" value="1"/>
</dbReference>
<accession>A0ABU5TJS6</accession>
<protein>
    <submittedName>
        <fullName evidence="13">Hemolysin family protein</fullName>
    </submittedName>
</protein>
<evidence type="ECO:0000259" key="11">
    <source>
        <dbReference type="PROSITE" id="PS51371"/>
    </source>
</evidence>
<evidence type="ECO:0000256" key="5">
    <source>
        <dbReference type="ARBA" id="ARBA00022989"/>
    </source>
</evidence>
<comment type="caution">
    <text evidence="13">The sequence shown here is derived from an EMBL/GenBank/DDBJ whole genome shotgun (WGS) entry which is preliminary data.</text>
</comment>
<evidence type="ECO:0000256" key="2">
    <source>
        <dbReference type="ARBA" id="ARBA00006337"/>
    </source>
</evidence>
<evidence type="ECO:0000256" key="8">
    <source>
        <dbReference type="PROSITE-ProRule" id="PRU00703"/>
    </source>
</evidence>
<dbReference type="InterPro" id="IPR036318">
    <property type="entry name" value="FAD-bd_PCMH-like_sf"/>
</dbReference>
<evidence type="ECO:0000313" key="14">
    <source>
        <dbReference type="Proteomes" id="UP001301388"/>
    </source>
</evidence>
<dbReference type="Gene3D" id="3.10.580.10">
    <property type="entry name" value="CBS-domain"/>
    <property type="match status" value="1"/>
</dbReference>
<sequence length="442" mass="48024">MSEIATEIIFVLLLIIANGVFSGSEIAVISARKVRLEQSANQGNAKARVALKLAQDPNDFLSTVQIGITLIGVLSGAVAGATLAARLALVLDAIPFLQSYKDGLSVGGVVGVITFLSLVIGELVPKRIALNDPEQIACTVAKPMRLLSKIASPLVYLLSISTDLLLKVLGIKASDEPSVTEEEIKMMIRQGADTGMFEESEQEMVERIFRLGDRSVKGLMTPRTEIVWLDVESPLSENLEEVINSSYSRFPVGRGSIDQCLGIVRGSSLLSACLNDQNQNNVSLESLIQPPFYIAESTRALKLLEQFKQTGIHTALVTDEYGGVEGLVTLNDLMEAIVGDLPSIENPDDPTAVQREDGSWLLDGLLSIDEFRDVLSSDNISPPEIQTDDYHTLGGFAIYSLKRIPRTGEHFEWHGLRFEVMDMDGTRVDKVLVSKVAANPSV</sequence>
<evidence type="ECO:0000256" key="4">
    <source>
        <dbReference type="ARBA" id="ARBA00022737"/>
    </source>
</evidence>
<dbReference type="Proteomes" id="UP001301388">
    <property type="component" value="Unassembled WGS sequence"/>
</dbReference>
<comment type="similarity">
    <text evidence="2">Belongs to the UPF0053 family.</text>
</comment>
<dbReference type="RefSeq" id="WP_323262048.1">
    <property type="nucleotide sequence ID" value="NZ_JAYGIE010000076.1"/>
</dbReference>
<evidence type="ECO:0000313" key="13">
    <source>
        <dbReference type="EMBL" id="MEA5478583.1"/>
    </source>
</evidence>
<dbReference type="Pfam" id="PF00571">
    <property type="entry name" value="CBS"/>
    <property type="match status" value="1"/>
</dbReference>
<dbReference type="CDD" id="cd04590">
    <property type="entry name" value="CBS_pair_CorC_HlyC_assoc"/>
    <property type="match status" value="1"/>
</dbReference>
<keyword evidence="6 8" id="KW-0129">CBS domain</keyword>
<feature type="transmembrane region" description="Helical" evidence="10">
    <location>
        <begin position="103"/>
        <end position="124"/>
    </location>
</feature>
<name>A0ABU5TJS6_9CYAN</name>
<reference evidence="13 14" key="1">
    <citation type="submission" date="2023-12" db="EMBL/GenBank/DDBJ databases">
        <title>Baltic Sea Cyanobacteria.</title>
        <authorList>
            <person name="Delbaje E."/>
            <person name="Fewer D.P."/>
            <person name="Shishido T.K."/>
        </authorList>
    </citation>
    <scope>NUCLEOTIDE SEQUENCE [LARGE SCALE GENOMIC DNA]</scope>
    <source>
        <strain evidence="13 14">UHCC 0370</strain>
    </source>
</reference>
<dbReference type="SMART" id="SM01091">
    <property type="entry name" value="CorC_HlyC"/>
    <property type="match status" value="1"/>
</dbReference>
<evidence type="ECO:0000259" key="12">
    <source>
        <dbReference type="PROSITE" id="PS51846"/>
    </source>
</evidence>
<keyword evidence="14" id="KW-1185">Reference proteome</keyword>
<evidence type="ECO:0000256" key="7">
    <source>
        <dbReference type="ARBA" id="ARBA00023136"/>
    </source>
</evidence>
<proteinExistence type="inferred from homology"/>
<dbReference type="InterPro" id="IPR000644">
    <property type="entry name" value="CBS_dom"/>
</dbReference>
<feature type="domain" description="CBS" evidence="11">
    <location>
        <begin position="287"/>
        <end position="343"/>
    </location>
</feature>
<dbReference type="Gene3D" id="3.30.465.10">
    <property type="match status" value="1"/>
</dbReference>
<dbReference type="InterPro" id="IPR002550">
    <property type="entry name" value="CNNM"/>
</dbReference>
<dbReference type="InterPro" id="IPR046342">
    <property type="entry name" value="CBS_dom_sf"/>
</dbReference>
<evidence type="ECO:0000256" key="10">
    <source>
        <dbReference type="SAM" id="Phobius"/>
    </source>
</evidence>